<evidence type="ECO:0000256" key="2">
    <source>
        <dbReference type="ARBA" id="ARBA00013064"/>
    </source>
</evidence>
<gene>
    <name evidence="5" type="ORF">BUL40_08235</name>
</gene>
<dbReference type="Gene3D" id="3.20.20.140">
    <property type="entry name" value="Metal-dependent hydrolases"/>
    <property type="match status" value="1"/>
</dbReference>
<dbReference type="SUPFAM" id="SSF89550">
    <property type="entry name" value="PHP domain-like"/>
    <property type="match status" value="1"/>
</dbReference>
<dbReference type="InterPro" id="IPR016667">
    <property type="entry name" value="Caps_polysacc_synth_CpsB/CapC"/>
</dbReference>
<dbReference type="AlphaFoldDB" id="A0A1V6LSE3"/>
<comment type="catalytic activity">
    <reaction evidence="4">
        <text>O-phospho-L-tyrosyl-[protein] + H2O = L-tyrosyl-[protein] + phosphate</text>
        <dbReference type="Rhea" id="RHEA:10684"/>
        <dbReference type="Rhea" id="RHEA-COMP:10136"/>
        <dbReference type="Rhea" id="RHEA-COMP:20101"/>
        <dbReference type="ChEBI" id="CHEBI:15377"/>
        <dbReference type="ChEBI" id="CHEBI:43474"/>
        <dbReference type="ChEBI" id="CHEBI:46858"/>
        <dbReference type="ChEBI" id="CHEBI:61978"/>
        <dbReference type="EC" id="3.1.3.48"/>
    </reaction>
</comment>
<accession>A0A1V6LSE3</accession>
<comment type="caution">
    <text evidence="5">The sequence shown here is derived from an EMBL/GenBank/DDBJ whole genome shotgun (WGS) entry which is preliminary data.</text>
</comment>
<evidence type="ECO:0000256" key="4">
    <source>
        <dbReference type="ARBA" id="ARBA00051722"/>
    </source>
</evidence>
<dbReference type="Proteomes" id="UP000191680">
    <property type="component" value="Unassembled WGS sequence"/>
</dbReference>
<dbReference type="EMBL" id="MTBC01000004">
    <property type="protein sequence ID" value="OQD43068.1"/>
    <property type="molecule type" value="Genomic_DNA"/>
</dbReference>
<name>A0A1V6LSE3_9FLAO</name>
<sequence length="246" mass="28383">MFSFFTKKQYLVDLLNGFVDIHNHILPGIDDGAKNVEESIALLKSLDEFGVKSLICTPHIMHNYHDNDKISINKAYELLKVAMNKNGLSNLQLTVAAEHMIDDNFENLLLKNEIIGLGNNHLLIEMSYLQPSINFDGAVEKIKSKQLFPLLAHPERYLYFHKTPKVYHRFKENGIKLQLNMLSLSGYYGKEIQKIAYYLLNNNLIDFIGTDIHHMRHVDGLKKITLSHKKSNQIDCLIHNTINTFY</sequence>
<evidence type="ECO:0000313" key="5">
    <source>
        <dbReference type="EMBL" id="OQD43068.1"/>
    </source>
</evidence>
<dbReference type="EC" id="3.1.3.48" evidence="2"/>
<dbReference type="GO" id="GO:0004725">
    <property type="term" value="F:protein tyrosine phosphatase activity"/>
    <property type="evidence" value="ECO:0007669"/>
    <property type="project" value="UniProtKB-EC"/>
</dbReference>
<dbReference type="InterPro" id="IPR016195">
    <property type="entry name" value="Pol/histidinol_Pase-like"/>
</dbReference>
<protein>
    <recommendedName>
        <fullName evidence="2">protein-tyrosine-phosphatase</fullName>
        <ecNumber evidence="2">3.1.3.48</ecNumber>
    </recommendedName>
</protein>
<keyword evidence="6" id="KW-1185">Reference proteome</keyword>
<dbReference type="PANTHER" id="PTHR39181">
    <property type="entry name" value="TYROSINE-PROTEIN PHOSPHATASE YWQE"/>
    <property type="match status" value="1"/>
</dbReference>
<comment type="similarity">
    <text evidence="1">Belongs to the metallo-dependent hydrolases superfamily. CpsB/CapC family.</text>
</comment>
<reference evidence="5 6" key="1">
    <citation type="submission" date="2016-12" db="EMBL/GenBank/DDBJ databases">
        <authorList>
            <person name="Song W.-J."/>
            <person name="Kurnit D.M."/>
        </authorList>
    </citation>
    <scope>NUCLEOTIDE SEQUENCE [LARGE SCALE GENOMIC DNA]</scope>
    <source>
        <strain evidence="5 6">HSG9</strain>
    </source>
</reference>
<dbReference type="PANTHER" id="PTHR39181:SF1">
    <property type="entry name" value="TYROSINE-PROTEIN PHOSPHATASE YWQE"/>
    <property type="match status" value="1"/>
</dbReference>
<dbReference type="PIRSF" id="PIRSF016557">
    <property type="entry name" value="Caps_synth_CpsB"/>
    <property type="match status" value="1"/>
</dbReference>
<dbReference type="Pfam" id="PF19567">
    <property type="entry name" value="CpsB_CapC"/>
    <property type="match status" value="1"/>
</dbReference>
<evidence type="ECO:0000256" key="1">
    <source>
        <dbReference type="ARBA" id="ARBA00005750"/>
    </source>
</evidence>
<organism evidence="5 6">
    <name type="scientific">Croceivirga radicis</name>
    <dbReference type="NCBI Taxonomy" id="1929488"/>
    <lineage>
        <taxon>Bacteria</taxon>
        <taxon>Pseudomonadati</taxon>
        <taxon>Bacteroidota</taxon>
        <taxon>Flavobacteriia</taxon>
        <taxon>Flavobacteriales</taxon>
        <taxon>Flavobacteriaceae</taxon>
        <taxon>Croceivirga</taxon>
    </lineage>
</organism>
<evidence type="ECO:0000256" key="3">
    <source>
        <dbReference type="ARBA" id="ARBA00022801"/>
    </source>
</evidence>
<keyword evidence="3" id="KW-0378">Hydrolase</keyword>
<dbReference type="GO" id="GO:0030145">
    <property type="term" value="F:manganese ion binding"/>
    <property type="evidence" value="ECO:0007669"/>
    <property type="project" value="InterPro"/>
</dbReference>
<dbReference type="OrthoDB" id="9788539at2"/>
<dbReference type="RefSeq" id="WP_080318848.1">
    <property type="nucleotide sequence ID" value="NZ_MTBC01000004.1"/>
</dbReference>
<evidence type="ECO:0000313" key="6">
    <source>
        <dbReference type="Proteomes" id="UP000191680"/>
    </source>
</evidence>
<proteinExistence type="inferred from homology"/>